<feature type="domain" description="Serine aminopeptidase S33" evidence="2">
    <location>
        <begin position="80"/>
        <end position="200"/>
    </location>
</feature>
<dbReference type="PANTHER" id="PTHR43194">
    <property type="entry name" value="HYDROLASE ALPHA/BETA FOLD FAMILY"/>
    <property type="match status" value="1"/>
</dbReference>
<feature type="signal peptide" evidence="1">
    <location>
        <begin position="1"/>
        <end position="26"/>
    </location>
</feature>
<keyword evidence="1" id="KW-0732">Signal</keyword>
<sequence length="426" mass="46431">MFVRECVLRCNAKIAFVLLLASTLLACKDVEQSSELLNSFEPEFVAQWQKVVEASEPPAEYSLQAACTPQVIEANPQLAVKGTIIMVHGFTACNQQFFDWGLQLAAAGYHVVLPALPGHGLVGEQQDLLLESSGLANSAQVYSDFADQLVLLGQLSPGPSKIIAGLSVGGAVAAAVAIRGEQTFDKALLMAPFLAIPMTYSPEEGPQLEPLSPQEELDLLDLLNSETDNSEQLEQLWQQFAQLLEQFRTGVAQSLLALLKLSIFIPQLDYNWGPDCEDERMAGRAGICNFKISNLFAVDSFGRETLEAYQQADSLELQIQLVAVENDNGADPLAIQILAERLNSLVGEQASGYCLYDGTIVPHSFISKYDNIVLADEGAVDVHSSALANMEALWLSRFYSEAMEFIDSDTPNLFANEQGFCIQQAL</sequence>
<proteinExistence type="predicted"/>
<keyword evidence="4" id="KW-1185">Reference proteome</keyword>
<evidence type="ECO:0000313" key="3">
    <source>
        <dbReference type="EMBL" id="MEE1674117.1"/>
    </source>
</evidence>
<dbReference type="Proteomes" id="UP001310248">
    <property type="component" value="Unassembled WGS sequence"/>
</dbReference>
<dbReference type="InterPro" id="IPR050228">
    <property type="entry name" value="Carboxylesterase_BioH"/>
</dbReference>
<dbReference type="PANTHER" id="PTHR43194:SF2">
    <property type="entry name" value="PEROXISOMAL MEMBRANE PROTEIN LPX1"/>
    <property type="match status" value="1"/>
</dbReference>
<dbReference type="SUPFAM" id="SSF53474">
    <property type="entry name" value="alpha/beta-Hydrolases"/>
    <property type="match status" value="1"/>
</dbReference>
<dbReference type="Gene3D" id="3.40.50.1820">
    <property type="entry name" value="alpha/beta hydrolase"/>
    <property type="match status" value="1"/>
</dbReference>
<evidence type="ECO:0000256" key="1">
    <source>
        <dbReference type="SAM" id="SignalP"/>
    </source>
</evidence>
<name>A0ABU7G4D4_9ALTE</name>
<organism evidence="3 4">
    <name type="scientific">Agarivorans aestuarii</name>
    <dbReference type="NCBI Taxonomy" id="1563703"/>
    <lineage>
        <taxon>Bacteria</taxon>
        <taxon>Pseudomonadati</taxon>
        <taxon>Pseudomonadota</taxon>
        <taxon>Gammaproteobacteria</taxon>
        <taxon>Alteromonadales</taxon>
        <taxon>Alteromonadaceae</taxon>
        <taxon>Agarivorans</taxon>
    </lineage>
</organism>
<dbReference type="EMBL" id="JAYDYW010000006">
    <property type="protein sequence ID" value="MEE1674117.1"/>
    <property type="molecule type" value="Genomic_DNA"/>
</dbReference>
<reference evidence="4" key="1">
    <citation type="submission" date="2023-07" db="EMBL/GenBank/DDBJ databases">
        <title>Draft genome sequence of Agarivorans aestuarii strain ZMCS4, a CAZymes producing bacteria isolated from the marine brown algae Clodostephus spongiosus.</title>
        <authorList>
            <person name="Lorente B."/>
            <person name="Cabral C."/>
            <person name="Frias J."/>
            <person name="Faria J."/>
            <person name="Toubarro D."/>
        </authorList>
    </citation>
    <scope>NUCLEOTIDE SEQUENCE [LARGE SCALE GENOMIC DNA]</scope>
    <source>
        <strain evidence="4">ZMCS4</strain>
    </source>
</reference>
<feature type="chain" id="PRO_5046748088" evidence="1">
    <location>
        <begin position="27"/>
        <end position="426"/>
    </location>
</feature>
<dbReference type="InterPro" id="IPR022742">
    <property type="entry name" value="Hydrolase_4"/>
</dbReference>
<gene>
    <name evidence="3" type="ORF">SNR37_003549</name>
</gene>
<keyword evidence="3" id="KW-0378">Hydrolase</keyword>
<dbReference type="PROSITE" id="PS51257">
    <property type="entry name" value="PROKAR_LIPOPROTEIN"/>
    <property type="match status" value="1"/>
</dbReference>
<protein>
    <submittedName>
        <fullName evidence="3">Alpha/beta fold hydrolase</fullName>
    </submittedName>
</protein>
<dbReference type="RefSeq" id="WP_329775291.1">
    <property type="nucleotide sequence ID" value="NZ_JAYDYW010000006.1"/>
</dbReference>
<dbReference type="Pfam" id="PF12146">
    <property type="entry name" value="Hydrolase_4"/>
    <property type="match status" value="1"/>
</dbReference>
<evidence type="ECO:0000259" key="2">
    <source>
        <dbReference type="Pfam" id="PF12146"/>
    </source>
</evidence>
<accession>A0ABU7G4D4</accession>
<dbReference type="GO" id="GO:0016787">
    <property type="term" value="F:hydrolase activity"/>
    <property type="evidence" value="ECO:0007669"/>
    <property type="project" value="UniProtKB-KW"/>
</dbReference>
<comment type="caution">
    <text evidence="3">The sequence shown here is derived from an EMBL/GenBank/DDBJ whole genome shotgun (WGS) entry which is preliminary data.</text>
</comment>
<dbReference type="InterPro" id="IPR029058">
    <property type="entry name" value="AB_hydrolase_fold"/>
</dbReference>
<evidence type="ECO:0000313" key="4">
    <source>
        <dbReference type="Proteomes" id="UP001310248"/>
    </source>
</evidence>